<proteinExistence type="predicted"/>
<gene>
    <name evidence="2" type="ORF">SteCoe_26295</name>
</gene>
<feature type="compositionally biased region" description="Basic and acidic residues" evidence="1">
    <location>
        <begin position="18"/>
        <end position="28"/>
    </location>
</feature>
<keyword evidence="3" id="KW-1185">Reference proteome</keyword>
<accession>A0A1R2BD75</accession>
<dbReference type="EMBL" id="MPUH01000733">
    <property type="protein sequence ID" value="OMJ74718.1"/>
    <property type="molecule type" value="Genomic_DNA"/>
</dbReference>
<evidence type="ECO:0000313" key="3">
    <source>
        <dbReference type="Proteomes" id="UP000187209"/>
    </source>
</evidence>
<dbReference type="AlphaFoldDB" id="A0A1R2BD75"/>
<sequence>MKRSQKVSGIKRVFTSVKERTSFQDPRKSIQNSPQAQPSRFTRKKTYNLRCYTPDQSEINQTIKTVFQRPSYRRSLTPFSSPPKKDPICSSYSKLKENEQLFSIPTIGKVDTLCMPYELNDEKNIPTRAVRTSIRNSGKNIDLKKGSFSKKQIVSEADSPFRRENEIMTKSVFQLCDESTTGASRTPSPVLLPRNNRCLALSKNFKINRKHLANEAEKQFREKSMEEGGEVDVPWISILKDLESALEIKDFTTTQCYNDRTRVPARIGKV</sequence>
<feature type="region of interest" description="Disordered" evidence="1">
    <location>
        <begin position="18"/>
        <end position="45"/>
    </location>
</feature>
<evidence type="ECO:0000313" key="2">
    <source>
        <dbReference type="EMBL" id="OMJ74718.1"/>
    </source>
</evidence>
<evidence type="ECO:0000256" key="1">
    <source>
        <dbReference type="SAM" id="MobiDB-lite"/>
    </source>
</evidence>
<dbReference type="Proteomes" id="UP000187209">
    <property type="component" value="Unassembled WGS sequence"/>
</dbReference>
<reference evidence="2 3" key="1">
    <citation type="submission" date="2016-11" db="EMBL/GenBank/DDBJ databases">
        <title>The macronuclear genome of Stentor coeruleus: a giant cell with tiny introns.</title>
        <authorList>
            <person name="Slabodnick M."/>
            <person name="Ruby J.G."/>
            <person name="Reiff S.B."/>
            <person name="Swart E.C."/>
            <person name="Gosai S."/>
            <person name="Prabakaran S."/>
            <person name="Witkowska E."/>
            <person name="Larue G.E."/>
            <person name="Fisher S."/>
            <person name="Freeman R.M."/>
            <person name="Gunawardena J."/>
            <person name="Chu W."/>
            <person name="Stover N.A."/>
            <person name="Gregory B.D."/>
            <person name="Nowacki M."/>
            <person name="Derisi J."/>
            <person name="Roy S.W."/>
            <person name="Marshall W.F."/>
            <person name="Sood P."/>
        </authorList>
    </citation>
    <scope>NUCLEOTIDE SEQUENCE [LARGE SCALE GENOMIC DNA]</scope>
    <source>
        <strain evidence="2">WM001</strain>
    </source>
</reference>
<organism evidence="2 3">
    <name type="scientific">Stentor coeruleus</name>
    <dbReference type="NCBI Taxonomy" id="5963"/>
    <lineage>
        <taxon>Eukaryota</taxon>
        <taxon>Sar</taxon>
        <taxon>Alveolata</taxon>
        <taxon>Ciliophora</taxon>
        <taxon>Postciliodesmatophora</taxon>
        <taxon>Heterotrichea</taxon>
        <taxon>Heterotrichida</taxon>
        <taxon>Stentoridae</taxon>
        <taxon>Stentor</taxon>
    </lineage>
</organism>
<dbReference type="OrthoDB" id="324278at2759"/>
<comment type="caution">
    <text evidence="2">The sequence shown here is derived from an EMBL/GenBank/DDBJ whole genome shotgun (WGS) entry which is preliminary data.</text>
</comment>
<name>A0A1R2BD75_9CILI</name>
<feature type="compositionally biased region" description="Polar residues" evidence="1">
    <location>
        <begin position="29"/>
        <end position="40"/>
    </location>
</feature>
<protein>
    <submittedName>
        <fullName evidence="2">Uncharacterized protein</fullName>
    </submittedName>
</protein>